<dbReference type="Proteomes" id="UP000031518">
    <property type="component" value="Unassembled WGS sequence"/>
</dbReference>
<dbReference type="GO" id="GO:0015628">
    <property type="term" value="P:protein secretion by the type II secretion system"/>
    <property type="evidence" value="ECO:0007669"/>
    <property type="project" value="TreeGrafter"/>
</dbReference>
<keyword evidence="7 10" id="KW-1133">Transmembrane helix</keyword>
<evidence type="ECO:0000256" key="8">
    <source>
        <dbReference type="ARBA" id="ARBA00023136"/>
    </source>
</evidence>
<dbReference type="PRINTS" id="PR00812">
    <property type="entry name" value="BCTERIALGSPF"/>
</dbReference>
<dbReference type="GO" id="GO:0005886">
    <property type="term" value="C:plasma membrane"/>
    <property type="evidence" value="ECO:0007669"/>
    <property type="project" value="UniProtKB-SubCell"/>
</dbReference>
<feature type="domain" description="Type II secretion system protein GspF" evidence="11">
    <location>
        <begin position="278"/>
        <end position="398"/>
    </location>
</feature>
<dbReference type="Gene3D" id="1.20.81.30">
    <property type="entry name" value="Type II secretion system (T2SS), domain F"/>
    <property type="match status" value="2"/>
</dbReference>
<protein>
    <submittedName>
        <fullName evidence="12">Type II secretory pathway, component PulF</fullName>
    </submittedName>
</protein>
<dbReference type="InterPro" id="IPR042094">
    <property type="entry name" value="T2SS_GspF_sf"/>
</dbReference>
<keyword evidence="3 9" id="KW-0813">Transport</keyword>
<evidence type="ECO:0000256" key="1">
    <source>
        <dbReference type="ARBA" id="ARBA00004429"/>
    </source>
</evidence>
<reference evidence="12 13" key="2">
    <citation type="submission" date="2015-01" db="EMBL/GenBank/DDBJ databases">
        <title>Complete genome sequence of Pyrinomonas methylaliphatogenes type strain K22T.</title>
        <authorList>
            <person name="Lee K.C.Y."/>
            <person name="Power J.F."/>
            <person name="Dunfield P.F."/>
            <person name="Morgan X.C."/>
            <person name="Huttenhower C."/>
            <person name="Stott M.B."/>
        </authorList>
    </citation>
    <scope>NUCLEOTIDE SEQUENCE [LARGE SCALE GENOMIC DNA]</scope>
    <source>
        <strain evidence="12 13">K22</strain>
    </source>
</reference>
<keyword evidence="4" id="KW-1003">Cell membrane</keyword>
<accession>A0A0B6WZD1</accession>
<dbReference type="Pfam" id="PF00482">
    <property type="entry name" value="T2SSF"/>
    <property type="match status" value="2"/>
</dbReference>
<comment type="subcellular location">
    <subcellularLocation>
        <location evidence="1">Cell inner membrane</location>
        <topology evidence="1">Multi-pass membrane protein</topology>
    </subcellularLocation>
    <subcellularLocation>
        <location evidence="9">Cell membrane</location>
        <topology evidence="9">Multi-pass membrane protein</topology>
    </subcellularLocation>
</comment>
<evidence type="ECO:0000256" key="9">
    <source>
        <dbReference type="RuleBase" id="RU003923"/>
    </source>
</evidence>
<reference evidence="12 13" key="1">
    <citation type="submission" date="2013-12" db="EMBL/GenBank/DDBJ databases">
        <authorList>
            <person name="Stott M."/>
        </authorList>
    </citation>
    <scope>NUCLEOTIDE SEQUENCE [LARGE SCALE GENOMIC DNA]</scope>
    <source>
        <strain evidence="12 13">K22</strain>
    </source>
</reference>
<feature type="domain" description="Type II secretion system protein GspF" evidence="11">
    <location>
        <begin position="75"/>
        <end position="196"/>
    </location>
</feature>
<evidence type="ECO:0000256" key="10">
    <source>
        <dbReference type="SAM" id="Phobius"/>
    </source>
</evidence>
<dbReference type="STRING" id="454194.PYK22_02511"/>
<evidence type="ECO:0000313" key="13">
    <source>
        <dbReference type="Proteomes" id="UP000031518"/>
    </source>
</evidence>
<dbReference type="InterPro" id="IPR003004">
    <property type="entry name" value="GspF/PilC"/>
</dbReference>
<evidence type="ECO:0000256" key="7">
    <source>
        <dbReference type="ARBA" id="ARBA00022989"/>
    </source>
</evidence>
<dbReference type="PANTHER" id="PTHR30012">
    <property type="entry name" value="GENERAL SECRETION PATHWAY PROTEIN"/>
    <property type="match status" value="1"/>
</dbReference>
<keyword evidence="13" id="KW-1185">Reference proteome</keyword>
<evidence type="ECO:0000256" key="5">
    <source>
        <dbReference type="ARBA" id="ARBA00022519"/>
    </source>
</evidence>
<dbReference type="OrthoDB" id="9805682at2"/>
<evidence type="ECO:0000256" key="3">
    <source>
        <dbReference type="ARBA" id="ARBA00022448"/>
    </source>
</evidence>
<dbReference type="InterPro" id="IPR018076">
    <property type="entry name" value="T2SS_GspF_dom"/>
</dbReference>
<sequence length="409" mass="44430">MAEFICRLGTPSGEIITRTIEASGAQEARARLESQGYRVFSVTPPKVSGVAALTRGGRIGWQARVRAADFLLFNQQLAALVRAGIPILQAISMLRRRATSARLRSVLGDVEERIRNGDALSSAFAAQGPIFPRIYTASILAGERSGALAEVLARYVNYMRRGVELRRRVRAALAYPTLLLIASVAMVSFLVMYVVPRMSGLFAGFNTELPTVTLFVVGLSTWLATNIWWLGPLVLAAAVGFYFWARTAQGRLKLDALLLRIPLLGALLRQLAIAQVARGLATLLAGGITLVESWEIAVEVITNRELRRRSATVLPLIREGRSFTDSLASAGWVPELALDMIGIGERSGSLREMLEEVANFYDAEAEVRLEQLTSTLEPAILLVMGGVVATILLAIYLPIIQSISNAAGR</sequence>
<keyword evidence="6 9" id="KW-0812">Transmembrane</keyword>
<evidence type="ECO:0000256" key="4">
    <source>
        <dbReference type="ARBA" id="ARBA00022475"/>
    </source>
</evidence>
<evidence type="ECO:0000256" key="2">
    <source>
        <dbReference type="ARBA" id="ARBA00005745"/>
    </source>
</evidence>
<dbReference type="InterPro" id="IPR001992">
    <property type="entry name" value="T2SS_GspF/T4SS_PilC_CS"/>
</dbReference>
<feature type="transmembrane region" description="Helical" evidence="10">
    <location>
        <begin position="379"/>
        <end position="399"/>
    </location>
</feature>
<dbReference type="PROSITE" id="PS00874">
    <property type="entry name" value="T2SP_F"/>
    <property type="match status" value="1"/>
</dbReference>
<dbReference type="FunFam" id="1.20.81.30:FF:000001">
    <property type="entry name" value="Type II secretion system protein F"/>
    <property type="match status" value="1"/>
</dbReference>
<feature type="transmembrane region" description="Helical" evidence="10">
    <location>
        <begin position="169"/>
        <end position="195"/>
    </location>
</feature>
<organism evidence="12 13">
    <name type="scientific">Pyrinomonas methylaliphatogenes</name>
    <dbReference type="NCBI Taxonomy" id="454194"/>
    <lineage>
        <taxon>Bacteria</taxon>
        <taxon>Pseudomonadati</taxon>
        <taxon>Acidobacteriota</taxon>
        <taxon>Blastocatellia</taxon>
        <taxon>Blastocatellales</taxon>
        <taxon>Pyrinomonadaceae</taxon>
        <taxon>Pyrinomonas</taxon>
    </lineage>
</organism>
<evidence type="ECO:0000313" key="12">
    <source>
        <dbReference type="EMBL" id="CDM66481.1"/>
    </source>
</evidence>
<gene>
    <name evidence="12" type="ORF">PYK22_02511</name>
</gene>
<proteinExistence type="inferred from homology"/>
<comment type="similarity">
    <text evidence="2 9">Belongs to the GSP F family.</text>
</comment>
<evidence type="ECO:0000256" key="6">
    <source>
        <dbReference type="ARBA" id="ARBA00022692"/>
    </source>
</evidence>
<name>A0A0B6WZD1_9BACT</name>
<dbReference type="RefSeq" id="WP_041977762.1">
    <property type="nucleotide sequence ID" value="NZ_CBXV010000008.1"/>
</dbReference>
<keyword evidence="8 10" id="KW-0472">Membrane</keyword>
<evidence type="ECO:0000259" key="11">
    <source>
        <dbReference type="Pfam" id="PF00482"/>
    </source>
</evidence>
<dbReference type="PANTHER" id="PTHR30012:SF7">
    <property type="entry name" value="PROTEIN TRANSPORT PROTEIN HOFC HOMOLOG"/>
    <property type="match status" value="1"/>
</dbReference>
<keyword evidence="5" id="KW-0997">Cell inner membrane</keyword>
<feature type="transmembrane region" description="Helical" evidence="10">
    <location>
        <begin position="227"/>
        <end position="245"/>
    </location>
</feature>
<dbReference type="AlphaFoldDB" id="A0A0B6WZD1"/>
<dbReference type="EMBL" id="CBXV010000008">
    <property type="protein sequence ID" value="CDM66481.1"/>
    <property type="molecule type" value="Genomic_DNA"/>
</dbReference>